<evidence type="ECO:0000256" key="2">
    <source>
        <dbReference type="ARBA" id="ARBA00023125"/>
    </source>
</evidence>
<dbReference type="InterPro" id="IPR036162">
    <property type="entry name" value="Resolvase-like_N_sf"/>
</dbReference>
<accession>A0ABT3AVP0</accession>
<evidence type="ECO:0000259" key="6">
    <source>
        <dbReference type="PROSITE" id="PS51736"/>
    </source>
</evidence>
<dbReference type="CDD" id="cd04762">
    <property type="entry name" value="HTH_MerR-trunc"/>
    <property type="match status" value="1"/>
</dbReference>
<keyword evidence="2" id="KW-0238">DNA-binding</keyword>
<dbReference type="InterPro" id="IPR000551">
    <property type="entry name" value="MerR-type_HTH_dom"/>
</dbReference>
<keyword evidence="3" id="KW-0233">DNA recombination</keyword>
<dbReference type="Gene3D" id="1.10.1660.10">
    <property type="match status" value="1"/>
</dbReference>
<name>A0ABT3AVP0_9CYAN</name>
<dbReference type="Pfam" id="PF00239">
    <property type="entry name" value="Resolvase"/>
    <property type="match status" value="1"/>
</dbReference>
<organism evidence="7 8">
    <name type="scientific">Plectonema radiosum NIES-515</name>
    <dbReference type="NCBI Taxonomy" id="2986073"/>
    <lineage>
        <taxon>Bacteria</taxon>
        <taxon>Bacillati</taxon>
        <taxon>Cyanobacteriota</taxon>
        <taxon>Cyanophyceae</taxon>
        <taxon>Oscillatoriophycideae</taxon>
        <taxon>Oscillatoriales</taxon>
        <taxon>Microcoleaceae</taxon>
        <taxon>Plectonema</taxon>
    </lineage>
</organism>
<dbReference type="PROSITE" id="PS00397">
    <property type="entry name" value="RECOMBINASES_1"/>
    <property type="match status" value="1"/>
</dbReference>
<reference evidence="7 8" key="1">
    <citation type="submission" date="2022-10" db="EMBL/GenBank/DDBJ databases">
        <title>Identification of biosynthetic pathway for the production of the potent trypsin inhibitor radiosumin.</title>
        <authorList>
            <person name="Fewer D.P."/>
            <person name="Delbaje E."/>
            <person name="Ouyang X."/>
            <person name="Agostino P.D."/>
            <person name="Wahlsten M."/>
            <person name="Jokela J."/>
            <person name="Permi P."/>
            <person name="Haapaniemi E."/>
            <person name="Koistinen H."/>
        </authorList>
    </citation>
    <scope>NUCLEOTIDE SEQUENCE [LARGE SCALE GENOMIC DNA]</scope>
    <source>
        <strain evidence="7 8">NIES-515</strain>
    </source>
</reference>
<dbReference type="SUPFAM" id="SSF46955">
    <property type="entry name" value="Putative DNA-binding domain"/>
    <property type="match status" value="1"/>
</dbReference>
<evidence type="ECO:0000256" key="4">
    <source>
        <dbReference type="PROSITE-ProRule" id="PRU10137"/>
    </source>
</evidence>
<dbReference type="InterPro" id="IPR009061">
    <property type="entry name" value="DNA-bd_dom_put_sf"/>
</dbReference>
<dbReference type="Pfam" id="PF12728">
    <property type="entry name" value="HTH_17"/>
    <property type="match status" value="1"/>
</dbReference>
<proteinExistence type="predicted"/>
<feature type="active site" description="O-(5'-phospho-DNA)-serine intermediate" evidence="4">
    <location>
        <position position="62"/>
    </location>
</feature>
<dbReference type="InterPro" id="IPR048046">
    <property type="entry name" value="Transpos_IS607"/>
</dbReference>
<comment type="caution">
    <text evidence="7">The sequence shown here is derived from an EMBL/GenBank/DDBJ whole genome shotgun (WGS) entry which is preliminary data.</text>
</comment>
<dbReference type="PROSITE" id="PS50937">
    <property type="entry name" value="HTH_MERR_2"/>
    <property type="match status" value="1"/>
</dbReference>
<dbReference type="InterPro" id="IPR010093">
    <property type="entry name" value="SinI_DNA-bd"/>
</dbReference>
<dbReference type="RefSeq" id="WP_263744719.1">
    <property type="nucleotide sequence ID" value="NZ_JAOWRF010000104.1"/>
</dbReference>
<dbReference type="PANTHER" id="PTHR36172:SF1">
    <property type="entry name" value="RESOLVASE-RELATED"/>
    <property type="match status" value="1"/>
</dbReference>
<gene>
    <name evidence="7" type="ORF">OGM63_06690</name>
</gene>
<evidence type="ECO:0000256" key="3">
    <source>
        <dbReference type="ARBA" id="ARBA00023172"/>
    </source>
</evidence>
<dbReference type="PROSITE" id="PS51736">
    <property type="entry name" value="RECOMBINASES_3"/>
    <property type="match status" value="1"/>
</dbReference>
<dbReference type="Proteomes" id="UP001526143">
    <property type="component" value="Unassembled WGS sequence"/>
</dbReference>
<dbReference type="Gene3D" id="1.10.287.2170">
    <property type="match status" value="1"/>
</dbReference>
<dbReference type="SUPFAM" id="SSF53041">
    <property type="entry name" value="Resolvase-like"/>
    <property type="match status" value="1"/>
</dbReference>
<evidence type="ECO:0000313" key="7">
    <source>
        <dbReference type="EMBL" id="MCV3213212.1"/>
    </source>
</evidence>
<dbReference type="NCBIfam" id="TIGR01764">
    <property type="entry name" value="excise"/>
    <property type="match status" value="1"/>
</dbReference>
<dbReference type="InterPro" id="IPR006118">
    <property type="entry name" value="Recombinase_CS"/>
</dbReference>
<dbReference type="PANTHER" id="PTHR36172">
    <property type="match status" value="1"/>
</dbReference>
<keyword evidence="8" id="KW-1185">Reference proteome</keyword>
<dbReference type="InterPro" id="IPR051491">
    <property type="entry name" value="Recombinase/Transposase-rel"/>
</dbReference>
<dbReference type="InterPro" id="IPR041718">
    <property type="entry name" value="IS607_transposase-like"/>
</dbReference>
<dbReference type="SMART" id="SM00422">
    <property type="entry name" value="HTH_MERR"/>
    <property type="match status" value="1"/>
</dbReference>
<dbReference type="Gene3D" id="3.40.50.1390">
    <property type="entry name" value="Resolvase, N-terminal catalytic domain"/>
    <property type="match status" value="1"/>
</dbReference>
<keyword evidence="1" id="KW-0229">DNA integration</keyword>
<dbReference type="InterPro" id="IPR041657">
    <property type="entry name" value="HTH_17"/>
</dbReference>
<dbReference type="EMBL" id="JAOWRF010000104">
    <property type="protein sequence ID" value="MCV3213212.1"/>
    <property type="molecule type" value="Genomic_DNA"/>
</dbReference>
<feature type="domain" description="HTH merR-type" evidence="5">
    <location>
        <begin position="4"/>
        <end position="42"/>
    </location>
</feature>
<dbReference type="CDD" id="cd03769">
    <property type="entry name" value="SR_IS607_transposase_like"/>
    <property type="match status" value="1"/>
</dbReference>
<evidence type="ECO:0000259" key="5">
    <source>
        <dbReference type="PROSITE" id="PS50937"/>
    </source>
</evidence>
<sequence>MTKLLTIGQVATLKGVRVETVREWTRSGKLQYVVTEGGHRRYPSEQFTEYKEKLTILYARVSSHDQKEDLERQCQVLQSLYPNGLLIKDLGSGLNYKKKGLNQLISLLVQGNIAELVITHKDRLLRFGSELIFAFCEQYGTKVTILNQPTDCTFEQELASDVLEVITVFSARLYGSRSRKNLKLIQELHKVTAENL</sequence>
<feature type="domain" description="Resolvase/invertase-type recombinase catalytic" evidence="6">
    <location>
        <begin position="54"/>
        <end position="196"/>
    </location>
</feature>
<evidence type="ECO:0000313" key="8">
    <source>
        <dbReference type="Proteomes" id="UP001526143"/>
    </source>
</evidence>
<dbReference type="InterPro" id="IPR006119">
    <property type="entry name" value="Resolv_N"/>
</dbReference>
<evidence type="ECO:0000256" key="1">
    <source>
        <dbReference type="ARBA" id="ARBA00022908"/>
    </source>
</evidence>
<protein>
    <submittedName>
        <fullName evidence="7">IS607 family transposase</fullName>
    </submittedName>
</protein>
<dbReference type="NCBIfam" id="NF033518">
    <property type="entry name" value="transpos_IS607"/>
    <property type="match status" value="1"/>
</dbReference>
<dbReference type="SMART" id="SM00857">
    <property type="entry name" value="Resolvase"/>
    <property type="match status" value="1"/>
</dbReference>